<dbReference type="InterPro" id="IPR040079">
    <property type="entry name" value="Glutathione_S-Trfase"/>
</dbReference>
<evidence type="ECO:0000259" key="1">
    <source>
        <dbReference type="PROSITE" id="PS50404"/>
    </source>
</evidence>
<dbReference type="KEGG" id="oca:OCAR_7180"/>
<dbReference type="InterPro" id="IPR004045">
    <property type="entry name" value="Glutathione_S-Trfase_N"/>
</dbReference>
<dbReference type="PROSITE" id="PS50404">
    <property type="entry name" value="GST_NTER"/>
    <property type="match status" value="1"/>
</dbReference>
<dbReference type="CDD" id="cd03038">
    <property type="entry name" value="GST_N_etherase_LigE"/>
    <property type="match status" value="1"/>
</dbReference>
<dbReference type="InterPro" id="IPR036282">
    <property type="entry name" value="Glutathione-S-Trfase_C_sf"/>
</dbReference>
<gene>
    <name evidence="2" type="ordered locus">OCA5_c09290</name>
</gene>
<dbReference type="Pfam" id="PF13409">
    <property type="entry name" value="GST_N_2"/>
    <property type="match status" value="1"/>
</dbReference>
<protein>
    <submittedName>
        <fullName evidence="2">Putative beta etherase</fullName>
    </submittedName>
</protein>
<proteinExistence type="predicted"/>
<dbReference type="OrthoDB" id="508035at2"/>
<organism evidence="2 3">
    <name type="scientific">Afipia carboxidovorans (strain ATCC 49405 / DSM 1227 / KCTC 32145 / OM5)</name>
    <name type="common">Oligotropha carboxidovorans</name>
    <dbReference type="NCBI Taxonomy" id="504832"/>
    <lineage>
        <taxon>Bacteria</taxon>
        <taxon>Pseudomonadati</taxon>
        <taxon>Pseudomonadota</taxon>
        <taxon>Alphaproteobacteria</taxon>
        <taxon>Hyphomicrobiales</taxon>
        <taxon>Nitrobacteraceae</taxon>
        <taxon>Afipia</taxon>
    </lineage>
</organism>
<dbReference type="GO" id="GO:0016034">
    <property type="term" value="F:maleylacetoacetate isomerase activity"/>
    <property type="evidence" value="ECO:0007669"/>
    <property type="project" value="TreeGrafter"/>
</dbReference>
<dbReference type="eggNOG" id="COG0625">
    <property type="taxonomic scope" value="Bacteria"/>
</dbReference>
<dbReference type="Gene3D" id="1.20.1050.10">
    <property type="match status" value="1"/>
</dbReference>
<dbReference type="AlphaFoldDB" id="B6JIN4"/>
<dbReference type="Pfam" id="PF22041">
    <property type="entry name" value="GST_C_7"/>
    <property type="match status" value="1"/>
</dbReference>
<evidence type="ECO:0000313" key="3">
    <source>
        <dbReference type="Proteomes" id="UP000007730"/>
    </source>
</evidence>
<dbReference type="RefSeq" id="WP_012564310.1">
    <property type="nucleotide sequence ID" value="NC_011386.1"/>
</dbReference>
<dbReference type="GO" id="GO:0004364">
    <property type="term" value="F:glutathione transferase activity"/>
    <property type="evidence" value="ECO:0007669"/>
    <property type="project" value="TreeGrafter"/>
</dbReference>
<reference evidence="2 3" key="1">
    <citation type="journal article" date="2011" name="J. Bacteriol.">
        <title>Complete genome sequences of the chemolithoautotrophic Oligotropha carboxidovorans strains OM4 and OM5.</title>
        <authorList>
            <person name="Volland S."/>
            <person name="Rachinger M."/>
            <person name="Strittmatter A."/>
            <person name="Daniel R."/>
            <person name="Gottschalk G."/>
            <person name="Meyer O."/>
        </authorList>
    </citation>
    <scope>NUCLEOTIDE SEQUENCE [LARGE SCALE GENOMIC DNA]</scope>
    <source>
        <strain evidence="3">ATCC 49405 / DSM 1227 / KCTC 32145 / OM5</strain>
    </source>
</reference>
<dbReference type="SUPFAM" id="SSF47616">
    <property type="entry name" value="GST C-terminal domain-like"/>
    <property type="match status" value="1"/>
</dbReference>
<dbReference type="KEGG" id="ocg:OCA5_c09290"/>
<dbReference type="PANTHER" id="PTHR42673">
    <property type="entry name" value="MALEYLACETOACETATE ISOMERASE"/>
    <property type="match status" value="1"/>
</dbReference>
<dbReference type="CDD" id="cd03202">
    <property type="entry name" value="GST_C_etherase_LigE"/>
    <property type="match status" value="1"/>
</dbReference>
<sequence length="231" mass="26500">MARRLYELAGSDPARLFSPYCWRTRMALAHKELDFESVPWRFAEKDVIGAHGSEKVPVLVDDEICVNDSWVIAEYLEKTYPDRPSLFGGEGGRAMARFINNWSDISIGQMAPFIIADIHAQLDPGDKDYFRRTREKGMGKPLEEVVAGREARLDDLRRWLHPLRMTLRTQPYLGGAKPNYADYVVFGPFQWARVTSPFELLKPDDLIHAWRERMLDLFDGMARKAPVVDAA</sequence>
<dbReference type="SFLD" id="SFLDS00019">
    <property type="entry name" value="Glutathione_Transferase_(cytos"/>
    <property type="match status" value="1"/>
</dbReference>
<dbReference type="GO" id="GO:0006749">
    <property type="term" value="P:glutathione metabolic process"/>
    <property type="evidence" value="ECO:0007669"/>
    <property type="project" value="TreeGrafter"/>
</dbReference>
<dbReference type="Proteomes" id="UP000007730">
    <property type="component" value="Chromosome"/>
</dbReference>
<dbReference type="STRING" id="504832.OCA5_c09290"/>
<name>B6JIN4_AFIC5</name>
<dbReference type="GO" id="GO:0006559">
    <property type="term" value="P:L-phenylalanine catabolic process"/>
    <property type="evidence" value="ECO:0007669"/>
    <property type="project" value="TreeGrafter"/>
</dbReference>
<keyword evidence="3" id="KW-1185">Reference proteome</keyword>
<dbReference type="EMBL" id="CP002826">
    <property type="protein sequence ID" value="AEI05651.1"/>
    <property type="molecule type" value="Genomic_DNA"/>
</dbReference>
<dbReference type="InterPro" id="IPR036249">
    <property type="entry name" value="Thioredoxin-like_sf"/>
</dbReference>
<dbReference type="SUPFAM" id="SSF52833">
    <property type="entry name" value="Thioredoxin-like"/>
    <property type="match status" value="1"/>
</dbReference>
<evidence type="ECO:0000313" key="2">
    <source>
        <dbReference type="EMBL" id="AEI05651.1"/>
    </source>
</evidence>
<dbReference type="InterPro" id="IPR054416">
    <property type="entry name" value="GST_UstS-like_C"/>
</dbReference>
<dbReference type="Gene3D" id="3.40.30.10">
    <property type="entry name" value="Glutaredoxin"/>
    <property type="match status" value="1"/>
</dbReference>
<accession>B6JIN4</accession>
<feature type="domain" description="GST N-terminal" evidence="1">
    <location>
        <begin position="8"/>
        <end position="84"/>
    </location>
</feature>
<dbReference type="HOGENOM" id="CLU_011226_0_4_5"/>
<dbReference type="PANTHER" id="PTHR42673:SF4">
    <property type="entry name" value="MALEYLACETOACETATE ISOMERASE"/>
    <property type="match status" value="1"/>
</dbReference>